<comment type="caution">
    <text evidence="3">The sequence shown here is derived from an EMBL/GenBank/DDBJ whole genome shotgun (WGS) entry which is preliminary data.</text>
</comment>
<keyword evidence="4" id="KW-1185">Reference proteome</keyword>
<evidence type="ECO:0000256" key="2">
    <source>
        <dbReference type="SAM" id="Phobius"/>
    </source>
</evidence>
<dbReference type="Proteomes" id="UP000823749">
    <property type="component" value="Chromosome 7"/>
</dbReference>
<reference evidence="3" key="1">
    <citation type="submission" date="2020-08" db="EMBL/GenBank/DDBJ databases">
        <title>Plant Genome Project.</title>
        <authorList>
            <person name="Zhang R.-G."/>
        </authorList>
    </citation>
    <scope>NUCLEOTIDE SEQUENCE</scope>
    <source>
        <strain evidence="3">WSP0</strain>
        <tissue evidence="3">Leaf</tissue>
    </source>
</reference>
<sequence length="61" mass="6551">MNPMSICTPSSSSSSSSCSFGSFSSSSTKAWIVHGVVVIVNWRSKRRARGLRRHGLPPSVV</sequence>
<feature type="compositionally biased region" description="Low complexity" evidence="1">
    <location>
        <begin position="10"/>
        <end position="25"/>
    </location>
</feature>
<gene>
    <name evidence="3" type="ORF">RHGRI_019537</name>
</gene>
<dbReference type="EMBL" id="JACTNZ010000007">
    <property type="protein sequence ID" value="KAG5539013.1"/>
    <property type="molecule type" value="Genomic_DNA"/>
</dbReference>
<evidence type="ECO:0000313" key="4">
    <source>
        <dbReference type="Proteomes" id="UP000823749"/>
    </source>
</evidence>
<feature type="transmembrane region" description="Helical" evidence="2">
    <location>
        <begin position="20"/>
        <end position="42"/>
    </location>
</feature>
<keyword evidence="2" id="KW-0472">Membrane</keyword>
<proteinExistence type="predicted"/>
<keyword evidence="2" id="KW-1133">Transmembrane helix</keyword>
<organism evidence="3 4">
    <name type="scientific">Rhododendron griersonianum</name>
    <dbReference type="NCBI Taxonomy" id="479676"/>
    <lineage>
        <taxon>Eukaryota</taxon>
        <taxon>Viridiplantae</taxon>
        <taxon>Streptophyta</taxon>
        <taxon>Embryophyta</taxon>
        <taxon>Tracheophyta</taxon>
        <taxon>Spermatophyta</taxon>
        <taxon>Magnoliopsida</taxon>
        <taxon>eudicotyledons</taxon>
        <taxon>Gunneridae</taxon>
        <taxon>Pentapetalae</taxon>
        <taxon>asterids</taxon>
        <taxon>Ericales</taxon>
        <taxon>Ericaceae</taxon>
        <taxon>Ericoideae</taxon>
        <taxon>Rhodoreae</taxon>
        <taxon>Rhododendron</taxon>
    </lineage>
</organism>
<evidence type="ECO:0000256" key="1">
    <source>
        <dbReference type="SAM" id="MobiDB-lite"/>
    </source>
</evidence>
<protein>
    <submittedName>
        <fullName evidence="3">Uncharacterized protein</fullName>
    </submittedName>
</protein>
<feature type="region of interest" description="Disordered" evidence="1">
    <location>
        <begin position="1"/>
        <end position="25"/>
    </location>
</feature>
<evidence type="ECO:0000313" key="3">
    <source>
        <dbReference type="EMBL" id="KAG5539013.1"/>
    </source>
</evidence>
<dbReference type="AlphaFoldDB" id="A0AAV6JFN0"/>
<keyword evidence="2" id="KW-0812">Transmembrane</keyword>
<name>A0AAV6JFN0_9ERIC</name>
<accession>A0AAV6JFN0</accession>